<dbReference type="Proteomes" id="UP000054985">
    <property type="component" value="Unassembled WGS sequence"/>
</dbReference>
<evidence type="ECO:0000256" key="1">
    <source>
        <dbReference type="SAM" id="Coils"/>
    </source>
</evidence>
<dbReference type="EMBL" id="LNYN01000012">
    <property type="protein sequence ID" value="KTD37504.1"/>
    <property type="molecule type" value="Genomic_DNA"/>
</dbReference>
<gene>
    <name evidence="2" type="ORF">Lmor_0367</name>
    <name evidence="3" type="ORF">NCTC12239_00482</name>
</gene>
<keyword evidence="1" id="KW-0175">Coiled coil</keyword>
<dbReference type="Proteomes" id="UP000254040">
    <property type="component" value="Unassembled WGS sequence"/>
</dbReference>
<evidence type="ECO:0000313" key="3">
    <source>
        <dbReference type="EMBL" id="STX61566.1"/>
    </source>
</evidence>
<sequence>MYLNLSELLERIKWIRNQLITSAETWIDAQHDDMLQAIKSNWRNAVSSANRDEMQRKLQEGNVPLVRADQLLHSMSVASSSLEARDSSALDVVNELSEDHHYRSVYHPVVDDPGAHLVCLSQLTTVFDLLYQLEDYLSPLEFHVSFSGLKLAHAMGVSMNNEWRFVEKGVETVRCYTSRLQQARQQFHHANVDVNRLIHLNQAQINIRMRQFDETLHYLVSTVSVAYELQNDSRNRLVRMFTAYLPWHAIFHQLLTGIFGVDAVLHPAKDSIVCLDSRINEITTLVQDQNQIPQDAIFEEYQTILQATESELNQFNRKLESMRGNLDVAEQMGALHHVALFLPTSVTGFYGFFNRLQNMPRLSGQADASLGYENERVIDTEDSNGLGY</sequence>
<keyword evidence="4" id="KW-1185">Reference proteome</keyword>
<dbReference type="EMBL" id="UGOG01000001">
    <property type="protein sequence ID" value="STX61566.1"/>
    <property type="molecule type" value="Genomic_DNA"/>
</dbReference>
<feature type="coiled-coil region" evidence="1">
    <location>
        <begin position="298"/>
        <end position="332"/>
    </location>
</feature>
<proteinExistence type="predicted"/>
<accession>A0A378JSY3</accession>
<dbReference type="AlphaFoldDB" id="A0A378JSY3"/>
<evidence type="ECO:0000313" key="5">
    <source>
        <dbReference type="Proteomes" id="UP000254040"/>
    </source>
</evidence>
<evidence type="ECO:0000313" key="2">
    <source>
        <dbReference type="EMBL" id="KTD37504.1"/>
    </source>
</evidence>
<organism evidence="3 5">
    <name type="scientific">Legionella moravica</name>
    <dbReference type="NCBI Taxonomy" id="39962"/>
    <lineage>
        <taxon>Bacteria</taxon>
        <taxon>Pseudomonadati</taxon>
        <taxon>Pseudomonadota</taxon>
        <taxon>Gammaproteobacteria</taxon>
        <taxon>Legionellales</taxon>
        <taxon>Legionellaceae</taxon>
        <taxon>Legionella</taxon>
    </lineage>
</organism>
<evidence type="ECO:0000313" key="4">
    <source>
        <dbReference type="Proteomes" id="UP000054985"/>
    </source>
</evidence>
<name>A0A378JSY3_9GAMM</name>
<reference evidence="2 4" key="1">
    <citation type="submission" date="2015-11" db="EMBL/GenBank/DDBJ databases">
        <title>Genomic analysis of 38 Legionella species identifies large and diverse effector repertoires.</title>
        <authorList>
            <person name="Burstein D."/>
            <person name="Amaro F."/>
            <person name="Zusman T."/>
            <person name="Lifshitz Z."/>
            <person name="Cohen O."/>
            <person name="Gilbert J.A."/>
            <person name="Pupko T."/>
            <person name="Shuman H.A."/>
            <person name="Segal G."/>
        </authorList>
    </citation>
    <scope>NUCLEOTIDE SEQUENCE [LARGE SCALE GENOMIC DNA]</scope>
    <source>
        <strain evidence="2 4">ATCC 43877</strain>
    </source>
</reference>
<reference evidence="3 5" key="2">
    <citation type="submission" date="2018-06" db="EMBL/GenBank/DDBJ databases">
        <authorList>
            <consortium name="Pathogen Informatics"/>
            <person name="Doyle S."/>
        </authorList>
    </citation>
    <scope>NUCLEOTIDE SEQUENCE [LARGE SCALE GENOMIC DNA]</scope>
    <source>
        <strain evidence="3 5">NCTC12239</strain>
    </source>
</reference>
<protein>
    <submittedName>
        <fullName evidence="3">Uncharacterized protein</fullName>
    </submittedName>
</protein>